<dbReference type="Proteomes" id="UP000187651">
    <property type="component" value="Unassembled WGS sequence"/>
</dbReference>
<evidence type="ECO:0000313" key="4">
    <source>
        <dbReference type="Proteomes" id="UP000187651"/>
    </source>
</evidence>
<accession>A0A1G9WHL4</accession>
<feature type="chain" id="PRO_5010336150" evidence="2">
    <location>
        <begin position="30"/>
        <end position="257"/>
    </location>
</feature>
<feature type="compositionally biased region" description="Low complexity" evidence="1">
    <location>
        <begin position="136"/>
        <end position="173"/>
    </location>
</feature>
<organism evidence="3 4">
    <name type="scientific">Lachnospira pectinoschiza</name>
    <dbReference type="NCBI Taxonomy" id="28052"/>
    <lineage>
        <taxon>Bacteria</taxon>
        <taxon>Bacillati</taxon>
        <taxon>Bacillota</taxon>
        <taxon>Clostridia</taxon>
        <taxon>Lachnospirales</taxon>
        <taxon>Lachnospiraceae</taxon>
        <taxon>Lachnospira</taxon>
    </lineage>
</organism>
<feature type="region of interest" description="Disordered" evidence="1">
    <location>
        <begin position="132"/>
        <end position="221"/>
    </location>
</feature>
<gene>
    <name evidence="3" type="ORF">SAMN05216544_1206</name>
</gene>
<evidence type="ECO:0000313" key="3">
    <source>
        <dbReference type="EMBL" id="SDM83753.1"/>
    </source>
</evidence>
<dbReference type="RefSeq" id="WP_074521380.1">
    <property type="nucleotide sequence ID" value="NZ_FNHZ01000003.1"/>
</dbReference>
<protein>
    <submittedName>
        <fullName evidence="3">Uncharacterized protein</fullName>
    </submittedName>
</protein>
<proteinExistence type="predicted"/>
<dbReference type="EMBL" id="FNHZ01000003">
    <property type="protein sequence ID" value="SDM83753.1"/>
    <property type="molecule type" value="Genomic_DNA"/>
</dbReference>
<keyword evidence="2" id="KW-0732">Signal</keyword>
<feature type="signal peptide" evidence="2">
    <location>
        <begin position="1"/>
        <end position="29"/>
    </location>
</feature>
<dbReference type="AlphaFoldDB" id="A0A1G9WHL4"/>
<keyword evidence="4" id="KW-1185">Reference proteome</keyword>
<evidence type="ECO:0000256" key="2">
    <source>
        <dbReference type="SAM" id="SignalP"/>
    </source>
</evidence>
<evidence type="ECO:0000256" key="1">
    <source>
        <dbReference type="SAM" id="MobiDB-lite"/>
    </source>
</evidence>
<feature type="compositionally biased region" description="Acidic residues" evidence="1">
    <location>
        <begin position="179"/>
        <end position="211"/>
    </location>
</feature>
<sequence length="257" mass="28962">MNMKKIIATNLIIASTLGAVLMTPSLAKAELIYKDAPYIQPEAEWKKNVDIDYILRGEWRYIQKAYLGTRYLTDEEIESYMQQVYDNPAEADRRQAEYERFQHGNLDVQLYRYDRRIGYIVNNKTEERLVDEEARQAAAQSTPAPTQEVEDTSNSTNSNSSSNASSTTETNNTKVTESETSEPETETPEETSESIEESTDLSEEATEETSEETSPKKKKSKNPVIYVVDSVGDFFVTIGNSVAHFFGGIGRAVTSIF</sequence>
<name>A0A1G9WHL4_9FIRM</name>
<reference evidence="4" key="1">
    <citation type="submission" date="2016-10" db="EMBL/GenBank/DDBJ databases">
        <authorList>
            <person name="Varghese N."/>
            <person name="Submissions S."/>
        </authorList>
    </citation>
    <scope>NUCLEOTIDE SEQUENCE [LARGE SCALE GENOMIC DNA]</scope>
    <source>
        <strain evidence="4">M83</strain>
    </source>
</reference>